<accession>A0A419SNK6</accession>
<organism evidence="4 5">
    <name type="scientific">Ammoniphilus oxalaticus</name>
    <dbReference type="NCBI Taxonomy" id="66863"/>
    <lineage>
        <taxon>Bacteria</taxon>
        <taxon>Bacillati</taxon>
        <taxon>Bacillota</taxon>
        <taxon>Bacilli</taxon>
        <taxon>Bacillales</taxon>
        <taxon>Paenibacillaceae</taxon>
        <taxon>Aneurinibacillus group</taxon>
        <taxon>Ammoniphilus</taxon>
    </lineage>
</organism>
<keyword evidence="1" id="KW-0472">Membrane</keyword>
<keyword evidence="5" id="KW-1185">Reference proteome</keyword>
<protein>
    <recommendedName>
        <fullName evidence="6">Sigma factor regulator C-terminal domain-containing protein</fullName>
    </recommendedName>
</protein>
<evidence type="ECO:0000259" key="3">
    <source>
        <dbReference type="Pfam" id="PF13800"/>
    </source>
</evidence>
<dbReference type="AlphaFoldDB" id="A0A419SNK6"/>
<dbReference type="InterPro" id="IPR025672">
    <property type="entry name" value="Sigma_reg_C_dom"/>
</dbReference>
<dbReference type="Pfam" id="PF13800">
    <property type="entry name" value="Sigma_reg_N"/>
    <property type="match status" value="1"/>
</dbReference>
<comment type="caution">
    <text evidence="4">The sequence shown here is derived from an EMBL/GenBank/DDBJ whole genome shotgun (WGS) entry which is preliminary data.</text>
</comment>
<dbReference type="EMBL" id="MCHY01000006">
    <property type="protein sequence ID" value="RKD25880.1"/>
    <property type="molecule type" value="Genomic_DNA"/>
</dbReference>
<keyword evidence="1" id="KW-1133">Transmembrane helix</keyword>
<evidence type="ECO:0000313" key="5">
    <source>
        <dbReference type="Proteomes" id="UP000284219"/>
    </source>
</evidence>
<evidence type="ECO:0000259" key="2">
    <source>
        <dbReference type="Pfam" id="PF13791"/>
    </source>
</evidence>
<evidence type="ECO:0000256" key="1">
    <source>
        <dbReference type="SAM" id="Phobius"/>
    </source>
</evidence>
<dbReference type="Proteomes" id="UP000284219">
    <property type="component" value="Unassembled WGS sequence"/>
</dbReference>
<dbReference type="OrthoDB" id="2730366at2"/>
<feature type="transmembrane region" description="Helical" evidence="1">
    <location>
        <begin position="25"/>
        <end position="47"/>
    </location>
</feature>
<feature type="domain" description="Sigma factor regulator N-terminal" evidence="3">
    <location>
        <begin position="12"/>
        <end position="102"/>
    </location>
</feature>
<name>A0A419SNK6_9BACL</name>
<dbReference type="RefSeq" id="WP_120188560.1">
    <property type="nucleotide sequence ID" value="NZ_MCHY01000006.1"/>
</dbReference>
<evidence type="ECO:0008006" key="6">
    <source>
        <dbReference type="Google" id="ProtNLM"/>
    </source>
</evidence>
<evidence type="ECO:0000313" key="4">
    <source>
        <dbReference type="EMBL" id="RKD25880.1"/>
    </source>
</evidence>
<sequence length="335" mass="38658">MTEEWNEELENKILRKSRFTLTWQIVRILIIVYVLYAMYMLALNILFSRSDSGAKHAYYSNLAVEWTTPNTYAAFPTLVDYQVSKFGTQTFSYDVLKKIGDESKKIGEAQVTKRIWNDFSSIRLRTLDNARWSPYGFSLPTDPRTDKKLSGERSDQVWTTLEKLPEGTVAELSFSTMDFMSAEQLMALLEPYELKVLWLPLYTGEFENYDPQGYVGGGNSLIPNGGIGLTWGREHSADFLSGGSIGLSHEMLMENQSMMLKNMEELLEESDSYRENFLGLSQLEEKYDYLKKEGFTVYGAVVTGPTKELLKLQEADFLWGEHLGEIEWWNWYPRN</sequence>
<dbReference type="Pfam" id="PF13791">
    <property type="entry name" value="Sigma_reg_C"/>
    <property type="match status" value="1"/>
</dbReference>
<dbReference type="InterPro" id="IPR029101">
    <property type="entry name" value="Sigma_reg_N"/>
</dbReference>
<keyword evidence="1" id="KW-0812">Transmembrane</keyword>
<gene>
    <name evidence="4" type="ORF">BEP19_02815</name>
</gene>
<proteinExistence type="predicted"/>
<feature type="domain" description="Sigma factor regulator C-terminal" evidence="2">
    <location>
        <begin position="161"/>
        <end position="325"/>
    </location>
</feature>
<reference evidence="4 5" key="1">
    <citation type="submission" date="2016-08" db="EMBL/GenBank/DDBJ databases">
        <title>Novel Firmicute Genomes.</title>
        <authorList>
            <person name="Poppleton D.I."/>
            <person name="Gribaldo S."/>
        </authorList>
    </citation>
    <scope>NUCLEOTIDE SEQUENCE [LARGE SCALE GENOMIC DNA]</scope>
    <source>
        <strain evidence="4 5">RAOx-1</strain>
    </source>
</reference>